<feature type="domain" description="Glycosyl transferase family 1" evidence="1">
    <location>
        <begin position="229"/>
        <end position="376"/>
    </location>
</feature>
<accession>A0A3R6IKI1</accession>
<dbReference type="Proteomes" id="UP000286211">
    <property type="component" value="Unassembled WGS sequence"/>
</dbReference>
<dbReference type="InterPro" id="IPR050194">
    <property type="entry name" value="Glycosyltransferase_grp1"/>
</dbReference>
<reference evidence="4 5" key="1">
    <citation type="submission" date="2018-08" db="EMBL/GenBank/DDBJ databases">
        <title>A genome reference for cultivated species of the human gut microbiota.</title>
        <authorList>
            <person name="Zou Y."/>
            <person name="Xue W."/>
            <person name="Luo G."/>
        </authorList>
    </citation>
    <scope>NUCLEOTIDE SEQUENCE [LARGE SCALE GENOMIC DNA]</scope>
    <source>
        <strain evidence="4 5">AF46-2NS</strain>
    </source>
</reference>
<dbReference type="EMBL" id="QRNB01000093">
    <property type="protein sequence ID" value="RHK08473.1"/>
    <property type="molecule type" value="Genomic_DNA"/>
</dbReference>
<evidence type="ECO:0000313" key="5">
    <source>
        <dbReference type="Proteomes" id="UP000286211"/>
    </source>
</evidence>
<dbReference type="PANTHER" id="PTHR45947">
    <property type="entry name" value="SULFOQUINOVOSYL TRANSFERASE SQD2"/>
    <property type="match status" value="1"/>
</dbReference>
<comment type="caution">
    <text evidence="4">The sequence shown here is derived from an EMBL/GenBank/DDBJ whole genome shotgun (WGS) entry which is preliminary data.</text>
</comment>
<dbReference type="PANTHER" id="PTHR45947:SF13">
    <property type="entry name" value="TRANSFERASE"/>
    <property type="match status" value="1"/>
</dbReference>
<dbReference type="InterPro" id="IPR001173">
    <property type="entry name" value="Glyco_trans_2-like"/>
</dbReference>
<dbReference type="Pfam" id="PF00535">
    <property type="entry name" value="Glycos_transf_2"/>
    <property type="match status" value="1"/>
</dbReference>
<dbReference type="CDD" id="cd06433">
    <property type="entry name" value="GT_2_WfgS_like"/>
    <property type="match status" value="1"/>
</dbReference>
<gene>
    <name evidence="4" type="ORF">DW079_13130</name>
</gene>
<dbReference type="Gene3D" id="3.40.50.2000">
    <property type="entry name" value="Glycogen Phosphorylase B"/>
    <property type="match status" value="2"/>
</dbReference>
<name>A0A3R6IKI1_9BACT</name>
<evidence type="ECO:0000313" key="4">
    <source>
        <dbReference type="EMBL" id="RHK08473.1"/>
    </source>
</evidence>
<evidence type="ECO:0000259" key="3">
    <source>
        <dbReference type="Pfam" id="PF13439"/>
    </source>
</evidence>
<dbReference type="AlphaFoldDB" id="A0A3R6IKI1"/>
<evidence type="ECO:0000259" key="1">
    <source>
        <dbReference type="Pfam" id="PF00534"/>
    </source>
</evidence>
<keyword evidence="4" id="KW-0808">Transferase</keyword>
<organism evidence="4 5">
    <name type="scientific">Segatella copri</name>
    <dbReference type="NCBI Taxonomy" id="165179"/>
    <lineage>
        <taxon>Bacteria</taxon>
        <taxon>Pseudomonadati</taxon>
        <taxon>Bacteroidota</taxon>
        <taxon>Bacteroidia</taxon>
        <taxon>Bacteroidales</taxon>
        <taxon>Prevotellaceae</taxon>
        <taxon>Segatella</taxon>
    </lineage>
</organism>
<sequence length="655" mass="74646">MKVLQINTRYYNGGSTGRITFDLKKVMEANGIESYVAFGFGYNPKDDEKENVYRIESDRQLFISKLWTKATGHHGFNNKRETRRLLAWIDEIKPDIIHMHNIHNHYVNVRMLLEYISTKNIPCVLTMHDCWTFTGHCAYFDFSGCDKWKTGCNHCPSLRDYPKTFAPIDPSSWNYKMKKKLFTPLNITFVSPSQWLCDLQKQSFLKDKPCVVINNGVDMSVFHPITSNVREEYGIGNRKMILAVAGGLALRKGKDYLLKLPLLLYDDEVLVLVGLKKGQEALLPKTHKVIGIQRTKTPDELVGLYSEADVFINPTLEDNFPTTNLEALACGTPVVTFDTGGSAEVITSETGLAVDKGDMDGLLSAIRAILSTGKEHYSDACRNKAESDYNKDIQYQKYIDLYEKSKDSIITVCYNSEAHLEECIKSIVSQEYENKEYILIDGGSKDGTLDIINKYRDKIAYFVSEPDKGISDAFNKGIKAATGDIIGILNSDDFMMPNVLQKVAEQYEDGIDVYRGYCLVWNEILNTKKELHPNERFGVPPFGAIICHESAFISRECYQRIGGYKVDFKYTMDLDFFIRMYKDKNLKSKIIPVCVDTFRTGGASSSPASKMESERKRLIIENGGNAWDVFLFINYHRVKYAIKITVNTLKKWLRK</sequence>
<dbReference type="SUPFAM" id="SSF53756">
    <property type="entry name" value="UDP-Glycosyltransferase/glycogen phosphorylase"/>
    <property type="match status" value="1"/>
</dbReference>
<feature type="domain" description="Glycosyltransferase subfamily 4-like N-terminal" evidence="3">
    <location>
        <begin position="17"/>
        <end position="220"/>
    </location>
</feature>
<protein>
    <submittedName>
        <fullName evidence="4">Glycosyltransferase</fullName>
    </submittedName>
</protein>
<feature type="domain" description="Glycosyltransferase 2-like" evidence="2">
    <location>
        <begin position="408"/>
        <end position="514"/>
    </location>
</feature>
<dbReference type="Pfam" id="PF13439">
    <property type="entry name" value="Glyco_transf_4"/>
    <property type="match status" value="1"/>
</dbReference>
<dbReference type="InterPro" id="IPR001296">
    <property type="entry name" value="Glyco_trans_1"/>
</dbReference>
<proteinExistence type="predicted"/>
<evidence type="ECO:0000259" key="2">
    <source>
        <dbReference type="Pfam" id="PF00535"/>
    </source>
</evidence>
<dbReference type="Pfam" id="PF00534">
    <property type="entry name" value="Glycos_transf_1"/>
    <property type="match status" value="1"/>
</dbReference>
<dbReference type="InterPro" id="IPR029044">
    <property type="entry name" value="Nucleotide-diphossugar_trans"/>
</dbReference>
<dbReference type="SUPFAM" id="SSF53448">
    <property type="entry name" value="Nucleotide-diphospho-sugar transferases"/>
    <property type="match status" value="1"/>
</dbReference>
<dbReference type="GO" id="GO:0016757">
    <property type="term" value="F:glycosyltransferase activity"/>
    <property type="evidence" value="ECO:0007669"/>
    <property type="project" value="InterPro"/>
</dbReference>
<dbReference type="InterPro" id="IPR028098">
    <property type="entry name" value="Glyco_trans_4-like_N"/>
</dbReference>
<dbReference type="Gene3D" id="3.90.550.10">
    <property type="entry name" value="Spore Coat Polysaccharide Biosynthesis Protein SpsA, Chain A"/>
    <property type="match status" value="1"/>
</dbReference>